<protein>
    <submittedName>
        <fullName evidence="2">Uncharacterized protein</fullName>
    </submittedName>
</protein>
<sequence>MDSSHLYDRNGEYDSVRDRTYVTSSAPRQQGPQALAGGSMQVESLTVRSSPKNAATGLVLPPSSATESKILTVVLARMMYDLPSQALDKAMDGVLNDEPTPPIKATGKRGKKEKKLNLNFPDYGKEPGEYFLYLVNEVRYEKFAKDVQALNPEFVKRSDMEILWYQILRIHHIEWNDKTLTLAAKRKVLSQANSQTGGYDTFDPKVYWELQKVTNSLGGMTVAGKEPKAQKNPHFKAMQEARQRKKAERRLAAKGGERKVVEKERRVEGTDAMDI</sequence>
<organism evidence="2 3">
    <name type="scientific">Cadophora malorum</name>
    <dbReference type="NCBI Taxonomy" id="108018"/>
    <lineage>
        <taxon>Eukaryota</taxon>
        <taxon>Fungi</taxon>
        <taxon>Dikarya</taxon>
        <taxon>Ascomycota</taxon>
        <taxon>Pezizomycotina</taxon>
        <taxon>Leotiomycetes</taxon>
        <taxon>Helotiales</taxon>
        <taxon>Ploettnerulaceae</taxon>
        <taxon>Cadophora</taxon>
    </lineage>
</organism>
<proteinExistence type="predicted"/>
<name>A0A8H8BWL3_9HELO</name>
<comment type="caution">
    <text evidence="2">The sequence shown here is derived from an EMBL/GenBank/DDBJ whole genome shotgun (WGS) entry which is preliminary data.</text>
</comment>
<dbReference type="AlphaFoldDB" id="A0A8H8BWL3"/>
<feature type="compositionally biased region" description="Basic and acidic residues" evidence="1">
    <location>
        <begin position="249"/>
        <end position="269"/>
    </location>
</feature>
<feature type="region of interest" description="Disordered" evidence="1">
    <location>
        <begin position="239"/>
        <end position="275"/>
    </location>
</feature>
<dbReference type="EMBL" id="JAFJYH010000003">
    <property type="protein sequence ID" value="KAG4426369.1"/>
    <property type="molecule type" value="Genomic_DNA"/>
</dbReference>
<evidence type="ECO:0000256" key="1">
    <source>
        <dbReference type="SAM" id="MobiDB-lite"/>
    </source>
</evidence>
<feature type="compositionally biased region" description="Polar residues" evidence="1">
    <location>
        <begin position="21"/>
        <end position="32"/>
    </location>
</feature>
<evidence type="ECO:0000313" key="3">
    <source>
        <dbReference type="Proteomes" id="UP000664132"/>
    </source>
</evidence>
<evidence type="ECO:0000313" key="2">
    <source>
        <dbReference type="EMBL" id="KAG4426369.1"/>
    </source>
</evidence>
<keyword evidence="3" id="KW-1185">Reference proteome</keyword>
<feature type="region of interest" description="Disordered" evidence="1">
    <location>
        <begin position="1"/>
        <end position="48"/>
    </location>
</feature>
<gene>
    <name evidence="2" type="ORF">IFR04_000552</name>
</gene>
<dbReference type="OrthoDB" id="3557561at2759"/>
<dbReference type="Proteomes" id="UP000664132">
    <property type="component" value="Unassembled WGS sequence"/>
</dbReference>
<reference evidence="2" key="1">
    <citation type="submission" date="2021-02" db="EMBL/GenBank/DDBJ databases">
        <title>Genome sequence Cadophora malorum strain M34.</title>
        <authorList>
            <person name="Stefanovic E."/>
            <person name="Vu D."/>
            <person name="Scully C."/>
            <person name="Dijksterhuis J."/>
            <person name="Roader J."/>
            <person name="Houbraken J."/>
        </authorList>
    </citation>
    <scope>NUCLEOTIDE SEQUENCE</scope>
    <source>
        <strain evidence="2">M34</strain>
    </source>
</reference>
<feature type="compositionally biased region" description="Basic and acidic residues" evidence="1">
    <location>
        <begin position="1"/>
        <end position="20"/>
    </location>
</feature>
<accession>A0A8H8BWL3</accession>